<dbReference type="PANTHER" id="PTHR21047">
    <property type="entry name" value="DTDP-6-DEOXY-D-GLUCOSE-3,5 EPIMERASE"/>
    <property type="match status" value="1"/>
</dbReference>
<comment type="caution">
    <text evidence="3">The sequence shown here is derived from an EMBL/GenBank/DDBJ whole genome shotgun (WGS) entry which is preliminary data.</text>
</comment>
<dbReference type="GO" id="GO:0019305">
    <property type="term" value="P:dTDP-rhamnose biosynthetic process"/>
    <property type="evidence" value="ECO:0007669"/>
    <property type="project" value="TreeGrafter"/>
</dbReference>
<dbReference type="Pfam" id="PF00908">
    <property type="entry name" value="dTDP_sugar_isom"/>
    <property type="match status" value="1"/>
</dbReference>
<dbReference type="Proteomes" id="UP000177057">
    <property type="component" value="Unassembled WGS sequence"/>
</dbReference>
<dbReference type="EMBL" id="MFDV01000008">
    <property type="protein sequence ID" value="OGE72428.1"/>
    <property type="molecule type" value="Genomic_DNA"/>
</dbReference>
<protein>
    <recommendedName>
        <fullName evidence="5">dTDP-4-dehydrorhamnose 3,5-epimerase</fullName>
    </recommendedName>
</protein>
<dbReference type="AlphaFoldDB" id="A0A1F5N492"/>
<evidence type="ECO:0008006" key="5">
    <source>
        <dbReference type="Google" id="ProtNLM"/>
    </source>
</evidence>
<dbReference type="GO" id="GO:0008830">
    <property type="term" value="F:dTDP-4-dehydrorhamnose 3,5-epimerase activity"/>
    <property type="evidence" value="ECO:0007669"/>
    <property type="project" value="InterPro"/>
</dbReference>
<dbReference type="GO" id="GO:0005829">
    <property type="term" value="C:cytosol"/>
    <property type="evidence" value="ECO:0007669"/>
    <property type="project" value="TreeGrafter"/>
</dbReference>
<evidence type="ECO:0000256" key="1">
    <source>
        <dbReference type="PIRSR" id="PIRSR600888-1"/>
    </source>
</evidence>
<dbReference type="Gene3D" id="2.60.120.10">
    <property type="entry name" value="Jelly Rolls"/>
    <property type="match status" value="1"/>
</dbReference>
<dbReference type="InterPro" id="IPR014710">
    <property type="entry name" value="RmlC-like_jellyroll"/>
</dbReference>
<feature type="site" description="Participates in a stacking interaction with the thymidine ring of dTDP-4-oxo-6-deoxyglucose" evidence="2">
    <location>
        <position position="148"/>
    </location>
</feature>
<organism evidence="3 4">
    <name type="scientific">Candidatus Daviesbacteria bacterium RIFCSPLOWO2_02_FULL_38_15</name>
    <dbReference type="NCBI Taxonomy" id="1797794"/>
    <lineage>
        <taxon>Bacteria</taxon>
        <taxon>Candidatus Daviesiibacteriota</taxon>
    </lineage>
</organism>
<dbReference type="SUPFAM" id="SSF51182">
    <property type="entry name" value="RmlC-like cupins"/>
    <property type="match status" value="1"/>
</dbReference>
<accession>A0A1F5N492</accession>
<dbReference type="InterPro" id="IPR011051">
    <property type="entry name" value="RmlC_Cupin_sf"/>
</dbReference>
<dbReference type="InterPro" id="IPR000888">
    <property type="entry name" value="RmlC-like"/>
</dbReference>
<reference evidence="3 4" key="1">
    <citation type="journal article" date="2016" name="Nat. Commun.">
        <title>Thousands of microbial genomes shed light on interconnected biogeochemical processes in an aquifer system.</title>
        <authorList>
            <person name="Anantharaman K."/>
            <person name="Brown C.T."/>
            <person name="Hug L.A."/>
            <person name="Sharon I."/>
            <person name="Castelle C.J."/>
            <person name="Probst A.J."/>
            <person name="Thomas B.C."/>
            <person name="Singh A."/>
            <person name="Wilkins M.J."/>
            <person name="Karaoz U."/>
            <person name="Brodie E.L."/>
            <person name="Williams K.H."/>
            <person name="Hubbard S.S."/>
            <person name="Banfield J.F."/>
        </authorList>
    </citation>
    <scope>NUCLEOTIDE SEQUENCE [LARGE SCALE GENOMIC DNA]</scope>
</reference>
<proteinExistence type="predicted"/>
<name>A0A1F5N492_9BACT</name>
<evidence type="ECO:0000256" key="2">
    <source>
        <dbReference type="PIRSR" id="PIRSR600888-3"/>
    </source>
</evidence>
<dbReference type="STRING" id="1797794.A3H40_04250"/>
<sequence>MDGFSSDDITIIETGIKGLLIFEKKLYRDARGWYQEVYRVDDIVKALGINDLVIKQSSFTYNLPKTLRGLHAEPQYKLITPLSGKIFVAIADIRVDSPTFAKVEFFLFDNQKIATPRKTLVISPGLANSMEVVGEDGALYHYAVSSVFDPGQTKRSVIWNDPDLKIDWPIKDPIVSDKDKSNPKLRALFPEKFS</sequence>
<evidence type="ECO:0000313" key="4">
    <source>
        <dbReference type="Proteomes" id="UP000177057"/>
    </source>
</evidence>
<gene>
    <name evidence="3" type="ORF">A3H40_04250</name>
</gene>
<feature type="active site" description="Proton donor" evidence="1">
    <location>
        <position position="142"/>
    </location>
</feature>
<dbReference type="PANTHER" id="PTHR21047:SF2">
    <property type="entry name" value="THYMIDINE DIPHOSPHO-4-KETO-RHAMNOSE 3,5-EPIMERASE"/>
    <property type="match status" value="1"/>
</dbReference>
<dbReference type="GO" id="GO:0000271">
    <property type="term" value="P:polysaccharide biosynthetic process"/>
    <property type="evidence" value="ECO:0007669"/>
    <property type="project" value="TreeGrafter"/>
</dbReference>
<evidence type="ECO:0000313" key="3">
    <source>
        <dbReference type="EMBL" id="OGE72428.1"/>
    </source>
</evidence>
<feature type="active site" description="Proton acceptor" evidence="1">
    <location>
        <position position="71"/>
    </location>
</feature>